<feature type="domain" description="Spore germination protein N-terminal" evidence="9">
    <location>
        <begin position="22"/>
        <end position="191"/>
    </location>
</feature>
<dbReference type="Proteomes" id="UP000481087">
    <property type="component" value="Unassembled WGS sequence"/>
</dbReference>
<comment type="caution">
    <text evidence="10">The sequence shown here is derived from an EMBL/GenBank/DDBJ whole genome shotgun (WGS) entry which is preliminary data.</text>
</comment>
<dbReference type="AlphaFoldDB" id="A0A6L8VCT7"/>
<dbReference type="Pfam" id="PF25198">
    <property type="entry name" value="Spore_GerAC_N"/>
    <property type="match status" value="1"/>
</dbReference>
<dbReference type="GO" id="GO:0016020">
    <property type="term" value="C:membrane"/>
    <property type="evidence" value="ECO:0007669"/>
    <property type="project" value="UniProtKB-SubCell"/>
</dbReference>
<dbReference type="Gene3D" id="3.30.300.210">
    <property type="entry name" value="Nutrient germinant receptor protein C, domain 3"/>
    <property type="match status" value="1"/>
</dbReference>
<evidence type="ECO:0000256" key="1">
    <source>
        <dbReference type="ARBA" id="ARBA00004635"/>
    </source>
</evidence>
<dbReference type="InterPro" id="IPR038501">
    <property type="entry name" value="Spore_GerAC_C_sf"/>
</dbReference>
<keyword evidence="3" id="KW-0309">Germination</keyword>
<evidence type="ECO:0000259" key="9">
    <source>
        <dbReference type="Pfam" id="PF25198"/>
    </source>
</evidence>
<dbReference type="InterPro" id="IPR046953">
    <property type="entry name" value="Spore_GerAC-like_C"/>
</dbReference>
<evidence type="ECO:0000259" key="8">
    <source>
        <dbReference type="Pfam" id="PF05504"/>
    </source>
</evidence>
<dbReference type="InterPro" id="IPR008844">
    <property type="entry name" value="Spore_GerAC-like"/>
</dbReference>
<keyword evidence="5" id="KW-0472">Membrane</keyword>
<dbReference type="NCBIfam" id="TIGR02887">
    <property type="entry name" value="spore_ger_x_C"/>
    <property type="match status" value="1"/>
</dbReference>
<dbReference type="PROSITE" id="PS51257">
    <property type="entry name" value="PROKAR_LIPOPROTEIN"/>
    <property type="match status" value="1"/>
</dbReference>
<sequence>MRHRFGVPILVFILLSTTGCWDRVEVNDMALIISAGVDRKNDHKIEMTVQVFIPNPASAGTEGNGGGEGNVFTMSSVGESMGDALSELQKRLPRYFSWGHAKAYFFGEELARNGMYDELDFLFRDVQTREQANFFVCKGTARHLLESQVDPNTYETLIKLSQKPVNHSSTMHEVEELLSSESQSFLLPVIAPTPLITNRAVKQILSVEGMTVIHNQKLTGFLNGEEIMGVRLLRPKDLGRNITLTEELDGGKVVVRIMHSKIRLYPSIENGEWKMKLKLTLDGDIIQNSTTIPLTKGTNDMRRIEDPFNIKIKKIMEYTLLRLQTVQKADVVGLARSFHKKYPREWKASKGEWNSIFETMDIQVEVDSSIQRPGVANIPVRQKRKGDSDE</sequence>
<gene>
    <name evidence="10" type="ORF">GQF01_33455</name>
</gene>
<protein>
    <submittedName>
        <fullName evidence="10">Ger(X)C family spore germination protein</fullName>
    </submittedName>
</protein>
<comment type="similarity">
    <text evidence="2">Belongs to the GerABKC lipoprotein family.</text>
</comment>
<evidence type="ECO:0000256" key="4">
    <source>
        <dbReference type="ARBA" id="ARBA00022729"/>
    </source>
</evidence>
<dbReference type="EMBL" id="WTUZ01000040">
    <property type="protein sequence ID" value="MZQ87030.1"/>
    <property type="molecule type" value="Genomic_DNA"/>
</dbReference>
<dbReference type="InterPro" id="IPR057336">
    <property type="entry name" value="GerAC_N"/>
</dbReference>
<evidence type="ECO:0000256" key="2">
    <source>
        <dbReference type="ARBA" id="ARBA00007886"/>
    </source>
</evidence>
<evidence type="ECO:0000256" key="7">
    <source>
        <dbReference type="ARBA" id="ARBA00023288"/>
    </source>
</evidence>
<keyword evidence="6" id="KW-0564">Palmitate</keyword>
<proteinExistence type="inferred from homology"/>
<reference evidence="10 11" key="1">
    <citation type="submission" date="2019-12" db="EMBL/GenBank/DDBJ databases">
        <title>Paenibacillus sp. nov. sp. isolated from soil.</title>
        <authorList>
            <person name="Kim J."/>
            <person name="Jeong S.E."/>
            <person name="Jung H.S."/>
            <person name="Jeon C.O."/>
        </authorList>
    </citation>
    <scope>NUCLEOTIDE SEQUENCE [LARGE SCALE GENOMIC DNA]</scope>
    <source>
        <strain evidence="10 11">5J-6</strain>
    </source>
</reference>
<accession>A0A6L8VCT7</accession>
<keyword evidence="4" id="KW-0732">Signal</keyword>
<evidence type="ECO:0000256" key="6">
    <source>
        <dbReference type="ARBA" id="ARBA00023139"/>
    </source>
</evidence>
<evidence type="ECO:0000256" key="3">
    <source>
        <dbReference type="ARBA" id="ARBA00022544"/>
    </source>
</evidence>
<dbReference type="Gene3D" id="6.20.190.10">
    <property type="entry name" value="Nutrient germinant receptor protein C, domain 1"/>
    <property type="match status" value="1"/>
</dbReference>
<organism evidence="10 11">
    <name type="scientific">Paenibacillus silvestris</name>
    <dbReference type="NCBI Taxonomy" id="2606219"/>
    <lineage>
        <taxon>Bacteria</taxon>
        <taxon>Bacillati</taxon>
        <taxon>Bacillota</taxon>
        <taxon>Bacilli</taxon>
        <taxon>Bacillales</taxon>
        <taxon>Paenibacillaceae</taxon>
        <taxon>Paenibacillus</taxon>
    </lineage>
</organism>
<evidence type="ECO:0000313" key="10">
    <source>
        <dbReference type="EMBL" id="MZQ87030.1"/>
    </source>
</evidence>
<evidence type="ECO:0000256" key="5">
    <source>
        <dbReference type="ARBA" id="ARBA00023136"/>
    </source>
</evidence>
<dbReference type="PANTHER" id="PTHR35789">
    <property type="entry name" value="SPORE GERMINATION PROTEIN B3"/>
    <property type="match status" value="1"/>
</dbReference>
<dbReference type="PANTHER" id="PTHR35789:SF1">
    <property type="entry name" value="SPORE GERMINATION PROTEIN B3"/>
    <property type="match status" value="1"/>
</dbReference>
<dbReference type="RefSeq" id="WP_161411607.1">
    <property type="nucleotide sequence ID" value="NZ_WTUZ01000040.1"/>
</dbReference>
<dbReference type="Pfam" id="PF05504">
    <property type="entry name" value="Spore_GerAC"/>
    <property type="match status" value="1"/>
</dbReference>
<name>A0A6L8VCT7_9BACL</name>
<comment type="subcellular location">
    <subcellularLocation>
        <location evidence="1">Membrane</location>
        <topology evidence="1">Lipid-anchor</topology>
    </subcellularLocation>
</comment>
<dbReference type="GO" id="GO:0009847">
    <property type="term" value="P:spore germination"/>
    <property type="evidence" value="ECO:0007669"/>
    <property type="project" value="InterPro"/>
</dbReference>
<keyword evidence="11" id="KW-1185">Reference proteome</keyword>
<feature type="domain" description="Spore germination GerAC-like C-terminal" evidence="8">
    <location>
        <begin position="208"/>
        <end position="374"/>
    </location>
</feature>
<keyword evidence="7" id="KW-0449">Lipoprotein</keyword>
<evidence type="ECO:0000313" key="11">
    <source>
        <dbReference type="Proteomes" id="UP000481087"/>
    </source>
</evidence>